<protein>
    <submittedName>
        <fullName evidence="7">MFS transporter</fullName>
    </submittedName>
</protein>
<dbReference type="PATRIC" id="fig|159743.3.peg.4418"/>
<feature type="transmembrane region" description="Helical" evidence="6">
    <location>
        <begin position="41"/>
        <end position="62"/>
    </location>
</feature>
<feature type="transmembrane region" description="Helical" evidence="6">
    <location>
        <begin position="99"/>
        <end position="118"/>
    </location>
</feature>
<gene>
    <name evidence="7" type="ORF">QD47_19910</name>
</gene>
<evidence type="ECO:0000256" key="6">
    <source>
        <dbReference type="SAM" id="Phobius"/>
    </source>
</evidence>
<dbReference type="Proteomes" id="UP000032534">
    <property type="component" value="Unassembled WGS sequence"/>
</dbReference>
<dbReference type="SUPFAM" id="SSF103473">
    <property type="entry name" value="MFS general substrate transporter"/>
    <property type="match status" value="1"/>
</dbReference>
<evidence type="ECO:0000256" key="4">
    <source>
        <dbReference type="ARBA" id="ARBA00022989"/>
    </source>
</evidence>
<proteinExistence type="predicted"/>
<name>A0A0D7WXJ3_9BACL</name>
<feature type="transmembrane region" description="Helical" evidence="6">
    <location>
        <begin position="346"/>
        <end position="371"/>
    </location>
</feature>
<sequence length="421" mass="46348">MNHLFKDHRFVRFFASRTVANIADSIYSIVLLYFVQQSTQSVAFTSFTYAAVSTASIFSFFVGPLVDRYSPARLASIALFAQAILISIVPFLIRDGMTNLIIILAIVFIASCFSMLFYPANSKMLPQLVRAPDLIIRANSMISSSDQIINIAGYLAGASLIIAMGMQNTFLLASGMLFLAGVVYIRLSKQLDTHSTEGTHIEGSLTLGHYWRELKEGYTFVKRHTFLRIMLPFFALANFSMAFLIITMPSIAVDYGSPIYYSLLYISYFIGIFVGSFLVNVLKRNGLTIAAAWVATGLAIFLFSVMPQMWMKLLATLLIGAFTGIINVLQMSLIQIITPLPLLGRVIAFTNTLSNAALPLGALIGGALALRFSLPEVLFFSALTTVLSGLIMFFIKTVRQFEIPLEKAGGLEHPHATNEVS</sequence>
<dbReference type="InterPro" id="IPR036259">
    <property type="entry name" value="MFS_trans_sf"/>
</dbReference>
<organism evidence="7 8">
    <name type="scientific">Paenibacillus terrae</name>
    <dbReference type="NCBI Taxonomy" id="159743"/>
    <lineage>
        <taxon>Bacteria</taxon>
        <taxon>Bacillati</taxon>
        <taxon>Bacillota</taxon>
        <taxon>Bacilli</taxon>
        <taxon>Bacillales</taxon>
        <taxon>Paenibacillaceae</taxon>
        <taxon>Paenibacillus</taxon>
    </lineage>
</organism>
<keyword evidence="2" id="KW-1003">Cell membrane</keyword>
<evidence type="ECO:0000256" key="1">
    <source>
        <dbReference type="ARBA" id="ARBA00004651"/>
    </source>
</evidence>
<dbReference type="InterPro" id="IPR011701">
    <property type="entry name" value="MFS"/>
</dbReference>
<feature type="transmembrane region" description="Helical" evidence="6">
    <location>
        <begin position="74"/>
        <end position="93"/>
    </location>
</feature>
<feature type="transmembrane region" description="Helical" evidence="6">
    <location>
        <begin position="377"/>
        <end position="395"/>
    </location>
</feature>
<evidence type="ECO:0000313" key="7">
    <source>
        <dbReference type="EMBL" id="KJD43880.1"/>
    </source>
</evidence>
<feature type="transmembrane region" description="Helical" evidence="6">
    <location>
        <begin position="286"/>
        <end position="307"/>
    </location>
</feature>
<keyword evidence="8" id="KW-1185">Reference proteome</keyword>
<comment type="caution">
    <text evidence="7">The sequence shown here is derived from an EMBL/GenBank/DDBJ whole genome shotgun (WGS) entry which is preliminary data.</text>
</comment>
<accession>A0A0D7WXJ3</accession>
<feature type="transmembrane region" description="Helical" evidence="6">
    <location>
        <begin position="229"/>
        <end position="253"/>
    </location>
</feature>
<dbReference type="PANTHER" id="PTHR23513:SF6">
    <property type="entry name" value="MAJOR FACILITATOR SUPERFAMILY ASSOCIATED DOMAIN-CONTAINING PROTEIN"/>
    <property type="match status" value="1"/>
</dbReference>
<feature type="transmembrane region" description="Helical" evidence="6">
    <location>
        <begin position="259"/>
        <end position="279"/>
    </location>
</feature>
<feature type="transmembrane region" description="Helical" evidence="6">
    <location>
        <begin position="12"/>
        <end position="35"/>
    </location>
</feature>
<evidence type="ECO:0000256" key="5">
    <source>
        <dbReference type="ARBA" id="ARBA00023136"/>
    </source>
</evidence>
<feature type="transmembrane region" description="Helical" evidence="6">
    <location>
        <begin position="313"/>
        <end position="334"/>
    </location>
</feature>
<comment type="subcellular location">
    <subcellularLocation>
        <location evidence="1">Cell membrane</location>
        <topology evidence="1">Multi-pass membrane protein</topology>
    </subcellularLocation>
</comment>
<dbReference type="CDD" id="cd06173">
    <property type="entry name" value="MFS_MefA_like"/>
    <property type="match status" value="1"/>
</dbReference>
<dbReference type="RefSeq" id="WP_044647763.1">
    <property type="nucleotide sequence ID" value="NZ_JTHP01000046.1"/>
</dbReference>
<evidence type="ECO:0000256" key="3">
    <source>
        <dbReference type="ARBA" id="ARBA00022692"/>
    </source>
</evidence>
<dbReference type="GO" id="GO:0005886">
    <property type="term" value="C:plasma membrane"/>
    <property type="evidence" value="ECO:0007669"/>
    <property type="project" value="UniProtKB-SubCell"/>
</dbReference>
<dbReference type="OrthoDB" id="2287060at2"/>
<keyword evidence="5 6" id="KW-0472">Membrane</keyword>
<feature type="transmembrane region" description="Helical" evidence="6">
    <location>
        <begin position="170"/>
        <end position="187"/>
    </location>
</feature>
<keyword evidence="4 6" id="KW-1133">Transmembrane helix</keyword>
<dbReference type="AlphaFoldDB" id="A0A0D7WXJ3"/>
<keyword evidence="3 6" id="KW-0812">Transmembrane</keyword>
<dbReference type="PANTHER" id="PTHR23513">
    <property type="entry name" value="INTEGRAL MEMBRANE EFFLUX PROTEIN-RELATED"/>
    <property type="match status" value="1"/>
</dbReference>
<dbReference type="Gene3D" id="1.20.1250.20">
    <property type="entry name" value="MFS general substrate transporter like domains"/>
    <property type="match status" value="1"/>
</dbReference>
<dbReference type="EMBL" id="JTHP01000046">
    <property type="protein sequence ID" value="KJD43880.1"/>
    <property type="molecule type" value="Genomic_DNA"/>
</dbReference>
<dbReference type="GO" id="GO:0022857">
    <property type="term" value="F:transmembrane transporter activity"/>
    <property type="evidence" value="ECO:0007669"/>
    <property type="project" value="InterPro"/>
</dbReference>
<dbReference type="Pfam" id="PF07690">
    <property type="entry name" value="MFS_1"/>
    <property type="match status" value="1"/>
</dbReference>
<evidence type="ECO:0000313" key="8">
    <source>
        <dbReference type="Proteomes" id="UP000032534"/>
    </source>
</evidence>
<reference evidence="7 8" key="1">
    <citation type="submission" date="2014-11" db="EMBL/GenBank/DDBJ databases">
        <title>Draft Genome Sequences of Paenibacillus polymyxa NRRL B-30509 and Paenibacillus terrae NRRL B-30644, Strains from a Poultry Environment that Produce Tridecaptin A and Paenicidins.</title>
        <authorList>
            <person name="van Belkum M.J."/>
            <person name="Lohans C.T."/>
            <person name="Vederas J.C."/>
        </authorList>
    </citation>
    <scope>NUCLEOTIDE SEQUENCE [LARGE SCALE GENOMIC DNA]</scope>
    <source>
        <strain evidence="7 8">NRRL B-30644</strain>
    </source>
</reference>
<evidence type="ECO:0000256" key="2">
    <source>
        <dbReference type="ARBA" id="ARBA00022475"/>
    </source>
</evidence>